<proteinExistence type="predicted"/>
<comment type="caution">
    <text evidence="2">The sequence shown here is derived from an EMBL/GenBank/DDBJ whole genome shotgun (WGS) entry which is preliminary data.</text>
</comment>
<evidence type="ECO:0000313" key="2">
    <source>
        <dbReference type="EMBL" id="RCI15039.1"/>
    </source>
</evidence>
<accession>A0A367LKU5</accession>
<gene>
    <name evidence="2" type="ORF">L249_6675</name>
</gene>
<protein>
    <submittedName>
        <fullName evidence="2">Uncharacterized protein</fullName>
    </submittedName>
</protein>
<evidence type="ECO:0000256" key="1">
    <source>
        <dbReference type="SAM" id="MobiDB-lite"/>
    </source>
</evidence>
<reference evidence="2 3" key="1">
    <citation type="journal article" date="2015" name="BMC Genomics">
        <title>Insights from the genome of Ophiocordyceps polyrhachis-furcata to pathogenicity and host specificity in insect fungi.</title>
        <authorList>
            <person name="Wichadakul D."/>
            <person name="Kobmoo N."/>
            <person name="Ingsriswang S."/>
            <person name="Tangphatsornruang S."/>
            <person name="Chantasingh D."/>
            <person name="Luangsa-ard J.J."/>
            <person name="Eurwilaichitr L."/>
        </authorList>
    </citation>
    <scope>NUCLEOTIDE SEQUENCE [LARGE SCALE GENOMIC DNA]</scope>
    <source>
        <strain evidence="2 3">BCC 54312</strain>
    </source>
</reference>
<dbReference type="AlphaFoldDB" id="A0A367LKU5"/>
<dbReference type="EMBL" id="LKCN02000003">
    <property type="protein sequence ID" value="RCI15039.1"/>
    <property type="molecule type" value="Genomic_DNA"/>
</dbReference>
<sequence>MAGGGAEGDALVAVAATAVGVNRRTGEEYIPNRTEDMEQKGGRSGFSLRGRVIPSLPAGAKDDVNKRTTPAPFPGGADALPGARDMEDIIPPTYCGGRPRCLHWHDWIFVWVL</sequence>
<feature type="region of interest" description="Disordered" evidence="1">
    <location>
        <begin position="31"/>
        <end position="82"/>
    </location>
</feature>
<keyword evidence="3" id="KW-1185">Reference proteome</keyword>
<organism evidence="2 3">
    <name type="scientific">Ophiocordyceps polyrhachis-furcata BCC 54312</name>
    <dbReference type="NCBI Taxonomy" id="1330021"/>
    <lineage>
        <taxon>Eukaryota</taxon>
        <taxon>Fungi</taxon>
        <taxon>Dikarya</taxon>
        <taxon>Ascomycota</taxon>
        <taxon>Pezizomycotina</taxon>
        <taxon>Sordariomycetes</taxon>
        <taxon>Hypocreomycetidae</taxon>
        <taxon>Hypocreales</taxon>
        <taxon>Ophiocordycipitaceae</taxon>
        <taxon>Ophiocordyceps</taxon>
    </lineage>
</organism>
<name>A0A367LKU5_9HYPO</name>
<dbReference type="Proteomes" id="UP000253664">
    <property type="component" value="Unassembled WGS sequence"/>
</dbReference>
<evidence type="ECO:0000313" key="3">
    <source>
        <dbReference type="Proteomes" id="UP000253664"/>
    </source>
</evidence>